<evidence type="ECO:0000313" key="4">
    <source>
        <dbReference type="RefSeq" id="XP_015883743.1"/>
    </source>
</evidence>
<organism evidence="3 4">
    <name type="scientific">Ziziphus jujuba</name>
    <name type="common">Chinese jujube</name>
    <name type="synonym">Ziziphus sativa</name>
    <dbReference type="NCBI Taxonomy" id="326968"/>
    <lineage>
        <taxon>Eukaryota</taxon>
        <taxon>Viridiplantae</taxon>
        <taxon>Streptophyta</taxon>
        <taxon>Embryophyta</taxon>
        <taxon>Tracheophyta</taxon>
        <taxon>Spermatophyta</taxon>
        <taxon>Magnoliopsida</taxon>
        <taxon>eudicotyledons</taxon>
        <taxon>Gunneridae</taxon>
        <taxon>Pentapetalae</taxon>
        <taxon>rosids</taxon>
        <taxon>fabids</taxon>
        <taxon>Rosales</taxon>
        <taxon>Rhamnaceae</taxon>
        <taxon>Paliureae</taxon>
        <taxon>Ziziphus</taxon>
    </lineage>
</organism>
<protein>
    <submittedName>
        <fullName evidence="4">Disease resistance protein RRS1</fullName>
    </submittedName>
</protein>
<evidence type="ECO:0000256" key="1">
    <source>
        <dbReference type="ARBA" id="ARBA00022737"/>
    </source>
</evidence>
<dbReference type="KEGG" id="zju:107419516"/>
<dbReference type="GeneID" id="107419516"/>
<dbReference type="PANTHER" id="PTHR11017:SF570">
    <property type="entry name" value="DISEASE RESISTANCE PROTEIN (TIR-NBS CLASS)-RELATED"/>
    <property type="match status" value="1"/>
</dbReference>
<dbReference type="InterPro" id="IPR044974">
    <property type="entry name" value="Disease_R_plants"/>
</dbReference>
<keyword evidence="1" id="KW-0677">Repeat</keyword>
<dbReference type="PANTHER" id="PTHR11017">
    <property type="entry name" value="LEUCINE-RICH REPEAT-CONTAINING PROTEIN"/>
    <property type="match status" value="1"/>
</dbReference>
<dbReference type="InterPro" id="IPR036390">
    <property type="entry name" value="WH_DNA-bd_sf"/>
</dbReference>
<dbReference type="GO" id="GO:0006952">
    <property type="term" value="P:defense response"/>
    <property type="evidence" value="ECO:0007669"/>
    <property type="project" value="InterPro"/>
</dbReference>
<dbReference type="InParanoid" id="A0A6P4ADJ0"/>
<proteinExistence type="predicted"/>
<gene>
    <name evidence="4" type="primary">LOC107419516</name>
</gene>
<dbReference type="InterPro" id="IPR058192">
    <property type="entry name" value="WHD_ROQ1-like"/>
</dbReference>
<accession>A0A6P4ADJ0</accession>
<reference evidence="4" key="2">
    <citation type="submission" date="2025-08" db="UniProtKB">
        <authorList>
            <consortium name="RefSeq"/>
        </authorList>
    </citation>
    <scope>IDENTIFICATION</scope>
    <source>
        <tissue evidence="4">Seedling</tissue>
    </source>
</reference>
<evidence type="ECO:0000259" key="2">
    <source>
        <dbReference type="Pfam" id="PF23282"/>
    </source>
</evidence>
<feature type="domain" description="Disease resistance protein Roq1-like winged-helix" evidence="2">
    <location>
        <begin position="76"/>
        <end position="137"/>
    </location>
</feature>
<dbReference type="AlphaFoldDB" id="A0A6P4ADJ0"/>
<reference evidence="3" key="1">
    <citation type="submission" date="2025-05" db="UniProtKB">
        <authorList>
            <consortium name="RefSeq"/>
        </authorList>
    </citation>
    <scope>NUCLEOTIDE SEQUENCE [LARGE SCALE GENOMIC DNA]</scope>
</reference>
<dbReference type="SUPFAM" id="SSF46785">
    <property type="entry name" value="Winged helix' DNA-binding domain"/>
    <property type="match status" value="1"/>
</dbReference>
<dbReference type="RefSeq" id="XP_015883743.1">
    <property type="nucleotide sequence ID" value="XM_016028257.1"/>
</dbReference>
<name>A0A6P4ADJ0_ZIZJJ</name>
<keyword evidence="3" id="KW-1185">Reference proteome</keyword>
<sequence length="163" mass="18463">MEVEVTSSEELANIFETKDIEEDEELANISETKDMEELTTKKMSSLEVLGFFLCAREKVNGKVLYDILKISYDALNDEEKAIFLDIACFFVGKDKDYATQVIGCSNLCPDIGIEVLIDMPLVMIESNKLRMHHLIKKYVSKLSTKNPLKLVNAVDYIFIVVLG</sequence>
<dbReference type="Pfam" id="PF23282">
    <property type="entry name" value="WHD_ROQ1"/>
    <property type="match status" value="1"/>
</dbReference>
<dbReference type="Proteomes" id="UP001652623">
    <property type="component" value="Chromosome 2"/>
</dbReference>
<evidence type="ECO:0000313" key="3">
    <source>
        <dbReference type="Proteomes" id="UP001652623"/>
    </source>
</evidence>